<reference evidence="1" key="1">
    <citation type="submission" date="2023-08" db="EMBL/GenBank/DDBJ databases">
        <authorList>
            <person name="Audoor S."/>
            <person name="Bilcke G."/>
        </authorList>
    </citation>
    <scope>NUCLEOTIDE SEQUENCE</scope>
</reference>
<gene>
    <name evidence="1" type="ORF">CYCCA115_LOCUS15702</name>
</gene>
<dbReference type="EMBL" id="CAKOGP040001881">
    <property type="protein sequence ID" value="CAJ1955335.1"/>
    <property type="molecule type" value="Genomic_DNA"/>
</dbReference>
<dbReference type="AlphaFoldDB" id="A0AAD2FX52"/>
<protein>
    <submittedName>
        <fullName evidence="1">Uncharacterized protein</fullName>
    </submittedName>
</protein>
<dbReference type="InterPro" id="IPR032675">
    <property type="entry name" value="LRR_dom_sf"/>
</dbReference>
<evidence type="ECO:0000313" key="2">
    <source>
        <dbReference type="Proteomes" id="UP001295423"/>
    </source>
</evidence>
<dbReference type="Gene3D" id="3.80.10.10">
    <property type="entry name" value="Ribonuclease Inhibitor"/>
    <property type="match status" value="1"/>
</dbReference>
<dbReference type="SUPFAM" id="SSF52047">
    <property type="entry name" value="RNI-like"/>
    <property type="match status" value="1"/>
</dbReference>
<name>A0AAD2FX52_9STRA</name>
<sequence>MKSLFLYNLTANEERLVAEIRQAMEWKESVNICSTNGMEVSLIVRNVLSELLVRISEVGNRFMTLSLGGSKFGCNLNHVVQLANELGILKKICFDDVNFIPSIVHGMCLNPNLLEISLCIASPNWRKSALISFCKALTNPQSRLEILRVRTWTHVDCFTRNQLDIPQVTQWDEGLDPILQALVGKNSIHYLEVQVHDLFSTEQKSILNQCLCHEDCQIATLDLRVQRSTTKDPSNANALSWIFPGMKKNTRLRHIHFCGWKLTAGHSKEIINALQSCRHIEGFKFDRSQLESNPSAFITALLKLDFLKSISSYSNGWKLSPPRRYDEFDISALLPAITGNNSLEALYLRDMNVSIESINELLRIIGEHCPHLNTLELINMSKLSTSGEDRFLEPLRCPYIEKVHLVGLPPFASKRRRGAQYEDRTAWFRRALVECPRLYSFGPGENYGLSRFLVDIDTNLLHSADFHKYGQLVVGKSNPPSLWTHVLHKIQCELDDPKRISSVIFALLAKGCIQSFIQKTDDYCCLR</sequence>
<evidence type="ECO:0000313" key="1">
    <source>
        <dbReference type="EMBL" id="CAJ1955335.1"/>
    </source>
</evidence>
<dbReference type="Proteomes" id="UP001295423">
    <property type="component" value="Unassembled WGS sequence"/>
</dbReference>
<proteinExistence type="predicted"/>
<comment type="caution">
    <text evidence="1">The sequence shown here is derived from an EMBL/GenBank/DDBJ whole genome shotgun (WGS) entry which is preliminary data.</text>
</comment>
<keyword evidence="2" id="KW-1185">Reference proteome</keyword>
<organism evidence="1 2">
    <name type="scientific">Cylindrotheca closterium</name>
    <dbReference type="NCBI Taxonomy" id="2856"/>
    <lineage>
        <taxon>Eukaryota</taxon>
        <taxon>Sar</taxon>
        <taxon>Stramenopiles</taxon>
        <taxon>Ochrophyta</taxon>
        <taxon>Bacillariophyta</taxon>
        <taxon>Bacillariophyceae</taxon>
        <taxon>Bacillariophycidae</taxon>
        <taxon>Bacillariales</taxon>
        <taxon>Bacillariaceae</taxon>
        <taxon>Cylindrotheca</taxon>
    </lineage>
</organism>
<accession>A0AAD2FX52</accession>